<proteinExistence type="predicted"/>
<dbReference type="EMBL" id="AGZR01000004">
    <property type="protein sequence ID" value="EPD33616.1"/>
    <property type="molecule type" value="Genomic_DNA"/>
</dbReference>
<comment type="caution">
    <text evidence="1">The sequence shown here is derived from an EMBL/GenBank/DDBJ whole genome shotgun (WGS) entry which is preliminary data.</text>
</comment>
<dbReference type="Proteomes" id="UP000014417">
    <property type="component" value="Unassembled WGS sequence"/>
</dbReference>
<accession>S2W372</accession>
<organism evidence="1 2">
    <name type="scientific">Propionimicrobium lymphophilum ACS-093-V-SCH5</name>
    <dbReference type="NCBI Taxonomy" id="883161"/>
    <lineage>
        <taxon>Bacteria</taxon>
        <taxon>Bacillati</taxon>
        <taxon>Actinomycetota</taxon>
        <taxon>Actinomycetes</taxon>
        <taxon>Propionibacteriales</taxon>
        <taxon>Propionibacteriaceae</taxon>
        <taxon>Propionimicrobium</taxon>
    </lineage>
</organism>
<reference evidence="1 2" key="1">
    <citation type="submission" date="2013-04" db="EMBL/GenBank/DDBJ databases">
        <title>The Genome Sequence of Propionimicrobium lymphophilum ACS-093-V-SCH5.</title>
        <authorList>
            <consortium name="The Broad Institute Genomics Platform"/>
            <person name="Earl A."/>
            <person name="Ward D."/>
            <person name="Feldgarden M."/>
            <person name="Gevers D."/>
            <person name="Saerens B."/>
            <person name="Vaneechoutte M."/>
            <person name="Walker B."/>
            <person name="Young S."/>
            <person name="Zeng Q."/>
            <person name="Gargeya S."/>
            <person name="Fitzgerald M."/>
            <person name="Haas B."/>
            <person name="Abouelleil A."/>
            <person name="Allen A.W."/>
            <person name="Alvarado L."/>
            <person name="Arachchi H.M."/>
            <person name="Berlin A.M."/>
            <person name="Chapman S.B."/>
            <person name="Gainer-Dewar J."/>
            <person name="Goldberg J."/>
            <person name="Griggs A."/>
            <person name="Gujja S."/>
            <person name="Hansen M."/>
            <person name="Howarth C."/>
            <person name="Imamovic A."/>
            <person name="Ireland A."/>
            <person name="Larimer J."/>
            <person name="McCowan C."/>
            <person name="Murphy C."/>
            <person name="Pearson M."/>
            <person name="Poon T.W."/>
            <person name="Priest M."/>
            <person name="Roberts A."/>
            <person name="Saif S."/>
            <person name="Shea T."/>
            <person name="Sisk P."/>
            <person name="Sykes S."/>
            <person name="Wortman J."/>
            <person name="Nusbaum C."/>
            <person name="Birren B."/>
        </authorList>
    </citation>
    <scope>NUCLEOTIDE SEQUENCE [LARGE SCALE GENOMIC DNA]</scope>
    <source>
        <strain evidence="1 2">ACS-093-V-SCH5</strain>
    </source>
</reference>
<evidence type="ECO:0000313" key="2">
    <source>
        <dbReference type="Proteomes" id="UP000014417"/>
    </source>
</evidence>
<sequence length="70" mass="7424">MLILVRDSVVARVGINPGGQAYTVRKLAKPAGKLSTLLISLVSSIARTLAMYVHVLAPEADANDPARCFC</sequence>
<dbReference type="HOGENOM" id="CLU_2754646_0_0_11"/>
<dbReference type="STRING" id="883161.HMPREF9306_00371"/>
<keyword evidence="2" id="KW-1185">Reference proteome</keyword>
<dbReference type="AlphaFoldDB" id="S2W372"/>
<evidence type="ECO:0000313" key="1">
    <source>
        <dbReference type="EMBL" id="EPD33616.1"/>
    </source>
</evidence>
<protein>
    <submittedName>
        <fullName evidence="1">Uncharacterized protein</fullName>
    </submittedName>
</protein>
<gene>
    <name evidence="1" type="ORF">HMPREF9306_00371</name>
</gene>
<name>S2W372_9ACTN</name>